<dbReference type="GO" id="GO:0015421">
    <property type="term" value="F:ABC-type oligopeptide transporter activity"/>
    <property type="evidence" value="ECO:0007669"/>
    <property type="project" value="TreeGrafter"/>
</dbReference>
<feature type="transmembrane region" description="Helical" evidence="8">
    <location>
        <begin position="140"/>
        <end position="159"/>
    </location>
</feature>
<dbReference type="SMART" id="SM00382">
    <property type="entry name" value="AAA"/>
    <property type="match status" value="1"/>
</dbReference>
<evidence type="ECO:0000256" key="3">
    <source>
        <dbReference type="ARBA" id="ARBA00022692"/>
    </source>
</evidence>
<evidence type="ECO:0000313" key="11">
    <source>
        <dbReference type="EMBL" id="MBF2709286.1"/>
    </source>
</evidence>
<feature type="transmembrane region" description="Helical" evidence="8">
    <location>
        <begin position="62"/>
        <end position="86"/>
    </location>
</feature>
<proteinExistence type="predicted"/>
<evidence type="ECO:0000313" key="12">
    <source>
        <dbReference type="Proteomes" id="UP000646211"/>
    </source>
</evidence>
<keyword evidence="12" id="KW-1185">Reference proteome</keyword>
<sequence>MKAKAFDTRLFKRILKYTKPYQLRFNGVIIFAVFLSIFAAVRPLILQGTVDTYIKPKDNQGLLMYVTLMGITLLLEVISQFFFVYWANWLGQDIVKDIRTKMFRHILTFKMKYFDNTPVGQLVTRSVSDIEAIARIFSQGLFMIASDVMKMIACLIIMFWMNWQLSFIVVLAMPILVFFTRIFQKKMQVAFEEVRTQIANMNSFVQERVTGMKIVQLFNREDIEAEKFRNINEKHNKAWIKTILYNSIFFPIADIISSLTLGFIVLYGGLQIINENSFTTLGQMTAYTMFIGMLFNPLRQIADKFNEMQLGMIAANRVFDILDTQDQIQDTGTIEAPIFKGNIQFKDVHFSYIDEEYVIKGIDLDVKAGKTVAIVGATGAGKSTIINLLNRFYEINSGTICIDGHNIENYTLSSLRKQIAVVLQDVFLFADTIFNNITLNNPDISREQVLAAAKKIGVHKFIMSLPDNYDFDVKERGVMLSSGQRQLIAFLRAYVSNPSILILDEATSSIDTYSEELIQKATETITKGRTSIVIAHRLATIVKADKIVVMDKGLIVEQGTHQELLEKMDGYYKNLYDSQFILNT</sequence>
<evidence type="ECO:0000256" key="4">
    <source>
        <dbReference type="ARBA" id="ARBA00022741"/>
    </source>
</evidence>
<evidence type="ECO:0000256" key="5">
    <source>
        <dbReference type="ARBA" id="ARBA00022840"/>
    </source>
</evidence>
<feature type="domain" description="ABC transmembrane type-1" evidence="10">
    <location>
        <begin position="27"/>
        <end position="310"/>
    </location>
</feature>
<dbReference type="InterPro" id="IPR027417">
    <property type="entry name" value="P-loop_NTPase"/>
</dbReference>
<keyword evidence="5 11" id="KW-0067">ATP-binding</keyword>
<reference evidence="11" key="1">
    <citation type="submission" date="2020-11" db="EMBL/GenBank/DDBJ databases">
        <title>Genome of Flavobacterium soyangense.</title>
        <authorList>
            <person name="Liu Q."/>
            <person name="Xin Y.-H."/>
        </authorList>
    </citation>
    <scope>NUCLEOTIDE SEQUENCE</scope>
    <source>
        <strain evidence="11">CGMCC 1.13493</strain>
    </source>
</reference>
<dbReference type="PANTHER" id="PTHR43394:SF1">
    <property type="entry name" value="ATP-BINDING CASSETTE SUB-FAMILY B MEMBER 10, MITOCHONDRIAL"/>
    <property type="match status" value="1"/>
</dbReference>
<dbReference type="Pfam" id="PF00005">
    <property type="entry name" value="ABC_tran"/>
    <property type="match status" value="1"/>
</dbReference>
<dbReference type="Gene3D" id="3.40.50.300">
    <property type="entry name" value="P-loop containing nucleotide triphosphate hydrolases"/>
    <property type="match status" value="1"/>
</dbReference>
<evidence type="ECO:0000256" key="6">
    <source>
        <dbReference type="ARBA" id="ARBA00022989"/>
    </source>
</evidence>
<feature type="domain" description="ABC transporter" evidence="9">
    <location>
        <begin position="343"/>
        <end position="577"/>
    </location>
</feature>
<evidence type="ECO:0000256" key="7">
    <source>
        <dbReference type="ARBA" id="ARBA00023136"/>
    </source>
</evidence>
<dbReference type="CDD" id="cd18544">
    <property type="entry name" value="ABC_6TM_TmrA_like"/>
    <property type="match status" value="1"/>
</dbReference>
<dbReference type="AlphaFoldDB" id="A0A930UDF1"/>
<name>A0A930UDF1_9FLAO</name>
<keyword evidence="2" id="KW-0813">Transport</keyword>
<dbReference type="GO" id="GO:0005524">
    <property type="term" value="F:ATP binding"/>
    <property type="evidence" value="ECO:0007669"/>
    <property type="project" value="UniProtKB-KW"/>
</dbReference>
<accession>A0A930UDF1</accession>
<dbReference type="InterPro" id="IPR039421">
    <property type="entry name" value="Type_1_exporter"/>
</dbReference>
<keyword evidence="4" id="KW-0547">Nucleotide-binding</keyword>
<keyword evidence="3 8" id="KW-0812">Transmembrane</keyword>
<dbReference type="FunFam" id="3.40.50.300:FF:000287">
    <property type="entry name" value="Multidrug ABC transporter ATP-binding protein"/>
    <property type="match status" value="1"/>
</dbReference>
<dbReference type="RefSeq" id="WP_194312528.1">
    <property type="nucleotide sequence ID" value="NZ_JADHEC010000027.1"/>
</dbReference>
<feature type="transmembrane region" description="Helical" evidence="8">
    <location>
        <begin position="21"/>
        <end position="42"/>
    </location>
</feature>
<dbReference type="Gene3D" id="1.20.1560.10">
    <property type="entry name" value="ABC transporter type 1, transmembrane domain"/>
    <property type="match status" value="1"/>
</dbReference>
<dbReference type="InterPro" id="IPR036640">
    <property type="entry name" value="ABC1_TM_sf"/>
</dbReference>
<comment type="caution">
    <text evidence="11">The sequence shown here is derived from an EMBL/GenBank/DDBJ whole genome shotgun (WGS) entry which is preliminary data.</text>
</comment>
<dbReference type="SUPFAM" id="SSF52540">
    <property type="entry name" value="P-loop containing nucleoside triphosphate hydrolases"/>
    <property type="match status" value="1"/>
</dbReference>
<comment type="subcellular location">
    <subcellularLocation>
        <location evidence="1">Cell membrane</location>
        <topology evidence="1">Multi-pass membrane protein</topology>
    </subcellularLocation>
</comment>
<gene>
    <name evidence="11" type="ORF">IR213_11885</name>
</gene>
<dbReference type="Pfam" id="PF00664">
    <property type="entry name" value="ABC_membrane"/>
    <property type="match status" value="1"/>
</dbReference>
<feature type="transmembrane region" description="Helical" evidence="8">
    <location>
        <begin position="243"/>
        <end position="268"/>
    </location>
</feature>
<evidence type="ECO:0000259" key="10">
    <source>
        <dbReference type="PROSITE" id="PS50929"/>
    </source>
</evidence>
<dbReference type="SUPFAM" id="SSF90123">
    <property type="entry name" value="ABC transporter transmembrane region"/>
    <property type="match status" value="1"/>
</dbReference>
<dbReference type="PANTHER" id="PTHR43394">
    <property type="entry name" value="ATP-DEPENDENT PERMEASE MDL1, MITOCHONDRIAL"/>
    <property type="match status" value="1"/>
</dbReference>
<dbReference type="EMBL" id="JADHEC010000027">
    <property type="protein sequence ID" value="MBF2709286.1"/>
    <property type="molecule type" value="Genomic_DNA"/>
</dbReference>
<organism evidence="11 12">
    <name type="scientific">Flavobacterium soyangense</name>
    <dbReference type="NCBI Taxonomy" id="2023265"/>
    <lineage>
        <taxon>Bacteria</taxon>
        <taxon>Pseudomonadati</taxon>
        <taxon>Bacteroidota</taxon>
        <taxon>Flavobacteriia</taxon>
        <taxon>Flavobacteriales</taxon>
        <taxon>Flavobacteriaceae</taxon>
        <taxon>Flavobacterium</taxon>
    </lineage>
</organism>
<protein>
    <submittedName>
        <fullName evidence="11">ABC transporter ATP-binding protein</fullName>
    </submittedName>
</protein>
<dbReference type="InterPro" id="IPR003439">
    <property type="entry name" value="ABC_transporter-like_ATP-bd"/>
</dbReference>
<dbReference type="GO" id="GO:0005886">
    <property type="term" value="C:plasma membrane"/>
    <property type="evidence" value="ECO:0007669"/>
    <property type="project" value="UniProtKB-SubCell"/>
</dbReference>
<dbReference type="InterPro" id="IPR003593">
    <property type="entry name" value="AAA+_ATPase"/>
</dbReference>
<evidence type="ECO:0000256" key="2">
    <source>
        <dbReference type="ARBA" id="ARBA00022448"/>
    </source>
</evidence>
<evidence type="ECO:0000256" key="8">
    <source>
        <dbReference type="SAM" id="Phobius"/>
    </source>
</evidence>
<dbReference type="PROSITE" id="PS50929">
    <property type="entry name" value="ABC_TM1F"/>
    <property type="match status" value="1"/>
</dbReference>
<feature type="transmembrane region" description="Helical" evidence="8">
    <location>
        <begin position="280"/>
        <end position="298"/>
    </location>
</feature>
<dbReference type="InterPro" id="IPR017871">
    <property type="entry name" value="ABC_transporter-like_CS"/>
</dbReference>
<dbReference type="Proteomes" id="UP000646211">
    <property type="component" value="Unassembled WGS sequence"/>
</dbReference>
<evidence type="ECO:0000259" key="9">
    <source>
        <dbReference type="PROSITE" id="PS50893"/>
    </source>
</evidence>
<evidence type="ECO:0000256" key="1">
    <source>
        <dbReference type="ARBA" id="ARBA00004651"/>
    </source>
</evidence>
<dbReference type="InterPro" id="IPR011527">
    <property type="entry name" value="ABC1_TM_dom"/>
</dbReference>
<keyword evidence="6 8" id="KW-1133">Transmembrane helix</keyword>
<feature type="transmembrane region" description="Helical" evidence="8">
    <location>
        <begin position="165"/>
        <end position="183"/>
    </location>
</feature>
<dbReference type="PROSITE" id="PS00211">
    <property type="entry name" value="ABC_TRANSPORTER_1"/>
    <property type="match status" value="1"/>
</dbReference>
<dbReference type="PROSITE" id="PS50893">
    <property type="entry name" value="ABC_TRANSPORTER_2"/>
    <property type="match status" value="1"/>
</dbReference>
<keyword evidence="7 8" id="KW-0472">Membrane</keyword>
<dbReference type="GO" id="GO:0016887">
    <property type="term" value="F:ATP hydrolysis activity"/>
    <property type="evidence" value="ECO:0007669"/>
    <property type="project" value="InterPro"/>
</dbReference>